<evidence type="ECO:0000313" key="3">
    <source>
        <dbReference type="EMBL" id="AUH63430.1"/>
    </source>
</evidence>
<evidence type="ECO:0000313" key="4">
    <source>
        <dbReference type="Proteomes" id="UP000234530"/>
    </source>
</evidence>
<protein>
    <submittedName>
        <fullName evidence="3">LuxR family transcriptional regulator</fullName>
    </submittedName>
</protein>
<dbReference type="RefSeq" id="WP_101751472.1">
    <property type="nucleotide sequence ID" value="NZ_CP025430.1"/>
</dbReference>
<gene>
    <name evidence="3" type="ORF">CX676_04000</name>
</gene>
<feature type="domain" description="HTH luxR-type" evidence="2">
    <location>
        <begin position="101"/>
        <end position="158"/>
    </location>
</feature>
<dbReference type="OrthoDB" id="8277135at2"/>
<feature type="transmembrane region" description="Helical" evidence="1">
    <location>
        <begin position="46"/>
        <end position="68"/>
    </location>
</feature>
<keyword evidence="1" id="KW-0472">Membrane</keyword>
<dbReference type="GO" id="GO:0006355">
    <property type="term" value="P:regulation of DNA-templated transcription"/>
    <property type="evidence" value="ECO:0007669"/>
    <property type="project" value="InterPro"/>
</dbReference>
<dbReference type="InterPro" id="IPR036388">
    <property type="entry name" value="WH-like_DNA-bd_sf"/>
</dbReference>
<keyword evidence="1" id="KW-1133">Transmembrane helix</keyword>
<dbReference type="GO" id="GO:0003677">
    <property type="term" value="F:DNA binding"/>
    <property type="evidence" value="ECO:0007669"/>
    <property type="project" value="InterPro"/>
</dbReference>
<keyword evidence="1" id="KW-0812">Transmembrane</keyword>
<sequence length="181" mass="19716">MRLRLPRTSRDERRAATLAVLIVVLALAAVFFIIDVFTDLGEYGLGWHIALELMATVALFISLGLMMLELREMQSRMDSLDRGIRAARGDMAGLIGGFFDRWQLTAAEREVALLILKGFDNDAIAGFRGVAVGTIRAQSASIYAKAGVDGRAQLFSIFMEELLAEPQATEKGGPEGPPRSS</sequence>
<evidence type="ECO:0000259" key="2">
    <source>
        <dbReference type="SMART" id="SM00421"/>
    </source>
</evidence>
<dbReference type="InterPro" id="IPR016032">
    <property type="entry name" value="Sig_transdc_resp-reg_C-effctor"/>
</dbReference>
<name>A0A2H5EVY2_9RHOB</name>
<dbReference type="InterPro" id="IPR000792">
    <property type="entry name" value="Tscrpt_reg_LuxR_C"/>
</dbReference>
<dbReference type="SMART" id="SM00421">
    <property type="entry name" value="HTH_LUXR"/>
    <property type="match status" value="1"/>
</dbReference>
<dbReference type="Proteomes" id="UP000234530">
    <property type="component" value="Chromosome"/>
</dbReference>
<dbReference type="KEGG" id="pzh:CX676_04000"/>
<dbReference type="SUPFAM" id="SSF46894">
    <property type="entry name" value="C-terminal effector domain of the bipartite response regulators"/>
    <property type="match status" value="1"/>
</dbReference>
<dbReference type="AlphaFoldDB" id="A0A2H5EVY2"/>
<proteinExistence type="predicted"/>
<dbReference type="Gene3D" id="1.10.10.10">
    <property type="entry name" value="Winged helix-like DNA-binding domain superfamily/Winged helix DNA-binding domain"/>
    <property type="match status" value="1"/>
</dbReference>
<keyword evidence="4" id="KW-1185">Reference proteome</keyword>
<reference evidence="3 4" key="1">
    <citation type="journal article" date="2013" name="Antonie Van Leeuwenhoek">
        <title>Paracoccus zhejiangensis sp. nov., isolated from activated sludge in wastewater-treatment system.</title>
        <authorList>
            <person name="Wu Z.G."/>
            <person name="Zhang D.F."/>
            <person name="Liu Y.L."/>
            <person name="Wang F."/>
            <person name="Jiang X."/>
            <person name="Li C."/>
            <person name="Li S.P."/>
            <person name="Hong Q."/>
            <person name="Li W.J."/>
        </authorList>
    </citation>
    <scope>NUCLEOTIDE SEQUENCE [LARGE SCALE GENOMIC DNA]</scope>
    <source>
        <strain evidence="3 4">J6</strain>
    </source>
</reference>
<organism evidence="3 4">
    <name type="scientific">Paracoccus zhejiangensis</name>
    <dbReference type="NCBI Taxonomy" id="1077935"/>
    <lineage>
        <taxon>Bacteria</taxon>
        <taxon>Pseudomonadati</taxon>
        <taxon>Pseudomonadota</taxon>
        <taxon>Alphaproteobacteria</taxon>
        <taxon>Rhodobacterales</taxon>
        <taxon>Paracoccaceae</taxon>
        <taxon>Paracoccus</taxon>
    </lineage>
</organism>
<feature type="transmembrane region" description="Helical" evidence="1">
    <location>
        <begin position="15"/>
        <end position="34"/>
    </location>
</feature>
<evidence type="ECO:0000256" key="1">
    <source>
        <dbReference type="SAM" id="Phobius"/>
    </source>
</evidence>
<accession>A0A2H5EVY2</accession>
<dbReference type="EMBL" id="CP025430">
    <property type="protein sequence ID" value="AUH63430.1"/>
    <property type="molecule type" value="Genomic_DNA"/>
</dbReference>